<dbReference type="GO" id="GO:0016020">
    <property type="term" value="C:membrane"/>
    <property type="evidence" value="ECO:0007669"/>
    <property type="project" value="UniProtKB-SubCell"/>
</dbReference>
<evidence type="ECO:0000256" key="3">
    <source>
        <dbReference type="ARBA" id="ARBA00022989"/>
    </source>
</evidence>
<accession>A0A1I7VCP6</accession>
<dbReference type="Pfam" id="PF04991">
    <property type="entry name" value="LicD"/>
    <property type="match status" value="1"/>
</dbReference>
<dbReference type="Proteomes" id="UP000095285">
    <property type="component" value="Unassembled WGS sequence"/>
</dbReference>
<comment type="subcellular location">
    <subcellularLocation>
        <location evidence="1">Membrane</location>
        <topology evidence="1">Single-pass membrane protein</topology>
    </subcellularLocation>
</comment>
<sequence length="337" mass="39649">MGILRQIQDRYTYKTLPQKLSFSNATKFTASTQVLSSILQLNGYLQNKTLFIDPRFISKMQDAQVHFMGNNQLRIGEENLDDILEPNTVMMAFFARDEPENRGFAVTNYEIQNETLVGPVNWTTFAWVLQRSRFISCRKDFAILYRKTYPQYFSEKPEVGNQVILTLQRFRNWAIERGMTPILHAGTLLGWYRECGIIPYTHDIDFTVFIEEYYNKFPEDVMNSSFIKLSLRFNRPEDLLEYKVYMRTVFQWTFSSYIMIKTVLDWGFIYPLINRICATDLLGYLMYVPCNALDVIMSEYGKRWSEPLHSSKYVWNETPLNKKVVGTVPPEQRADLS</sequence>
<keyword evidence="4" id="KW-0472">Membrane</keyword>
<feature type="domain" description="LicD/FKTN/FKRP nucleotidyltransferase" evidence="5">
    <location>
        <begin position="176"/>
        <end position="226"/>
    </location>
</feature>
<dbReference type="PANTHER" id="PTHR15407">
    <property type="entry name" value="FUKUTIN-RELATED"/>
    <property type="match status" value="1"/>
</dbReference>
<dbReference type="InterPro" id="IPR007074">
    <property type="entry name" value="LicD/FKTN/FKRP_NTP_transf"/>
</dbReference>
<keyword evidence="6" id="KW-1185">Reference proteome</keyword>
<dbReference type="STRING" id="7209.A0A1I7VCP6"/>
<dbReference type="PANTHER" id="PTHR15407:SF28">
    <property type="entry name" value="RIBITOL-5-PHOSPHATE TRANSFERASE FKTN"/>
    <property type="match status" value="1"/>
</dbReference>
<dbReference type="InterPro" id="IPR009644">
    <property type="entry name" value="FKTN/MNN4/W02B3.4-1"/>
</dbReference>
<keyword evidence="2" id="KW-0812">Transmembrane</keyword>
<evidence type="ECO:0000259" key="5">
    <source>
        <dbReference type="Pfam" id="PF04991"/>
    </source>
</evidence>
<evidence type="ECO:0000313" key="6">
    <source>
        <dbReference type="Proteomes" id="UP000095285"/>
    </source>
</evidence>
<name>A0A1I7VCP6_LOALO</name>
<dbReference type="AlphaFoldDB" id="A0A1I7VCP6"/>
<protein>
    <submittedName>
        <fullName evidence="7">Lipopolysaccharide cholinephosphotransferase</fullName>
    </submittedName>
</protein>
<evidence type="ECO:0000256" key="2">
    <source>
        <dbReference type="ARBA" id="ARBA00022692"/>
    </source>
</evidence>
<proteinExistence type="predicted"/>
<dbReference type="WBParaSite" id="EN70_12343">
    <property type="protein sequence ID" value="EN70_12343"/>
    <property type="gene ID" value="EN70_12343"/>
</dbReference>
<evidence type="ECO:0000256" key="1">
    <source>
        <dbReference type="ARBA" id="ARBA00004167"/>
    </source>
</evidence>
<evidence type="ECO:0000256" key="4">
    <source>
        <dbReference type="ARBA" id="ARBA00023136"/>
    </source>
</evidence>
<keyword evidence="3" id="KW-1133">Transmembrane helix</keyword>
<reference evidence="6" key="1">
    <citation type="submission" date="2012-04" db="EMBL/GenBank/DDBJ databases">
        <title>The Genome Sequence of Loa loa.</title>
        <authorList>
            <consortium name="The Broad Institute Genome Sequencing Platform"/>
            <consortium name="Broad Institute Genome Sequencing Center for Infectious Disease"/>
            <person name="Nutman T.B."/>
            <person name="Fink D.L."/>
            <person name="Russ C."/>
            <person name="Young S."/>
            <person name="Zeng Q."/>
            <person name="Gargeya S."/>
            <person name="Alvarado L."/>
            <person name="Berlin A."/>
            <person name="Chapman S.B."/>
            <person name="Chen Z."/>
            <person name="Freedman E."/>
            <person name="Gellesch M."/>
            <person name="Goldberg J."/>
            <person name="Griggs A."/>
            <person name="Gujja S."/>
            <person name="Heilman E.R."/>
            <person name="Heiman D."/>
            <person name="Howarth C."/>
            <person name="Mehta T."/>
            <person name="Neiman D."/>
            <person name="Pearson M."/>
            <person name="Roberts A."/>
            <person name="Saif S."/>
            <person name="Shea T."/>
            <person name="Shenoy N."/>
            <person name="Sisk P."/>
            <person name="Stolte C."/>
            <person name="Sykes S."/>
            <person name="White J."/>
            <person name="Yandava C."/>
            <person name="Haas B."/>
            <person name="Henn M.R."/>
            <person name="Nusbaum C."/>
            <person name="Birren B."/>
        </authorList>
    </citation>
    <scope>NUCLEOTIDE SEQUENCE [LARGE SCALE GENOMIC DNA]</scope>
</reference>
<reference evidence="7" key="2">
    <citation type="submission" date="2016-11" db="UniProtKB">
        <authorList>
            <consortium name="WormBaseParasite"/>
        </authorList>
    </citation>
    <scope>IDENTIFICATION</scope>
</reference>
<organism evidence="6 7">
    <name type="scientific">Loa loa</name>
    <name type="common">Eye worm</name>
    <name type="synonym">Filaria loa</name>
    <dbReference type="NCBI Taxonomy" id="7209"/>
    <lineage>
        <taxon>Eukaryota</taxon>
        <taxon>Metazoa</taxon>
        <taxon>Ecdysozoa</taxon>
        <taxon>Nematoda</taxon>
        <taxon>Chromadorea</taxon>
        <taxon>Rhabditida</taxon>
        <taxon>Spirurina</taxon>
        <taxon>Spiruromorpha</taxon>
        <taxon>Filarioidea</taxon>
        <taxon>Onchocercidae</taxon>
        <taxon>Loa</taxon>
    </lineage>
</organism>
<evidence type="ECO:0000313" key="7">
    <source>
        <dbReference type="WBParaSite" id="EN70_12343"/>
    </source>
</evidence>